<dbReference type="RefSeq" id="WP_191803677.1">
    <property type="nucleotide sequence ID" value="NZ_JACSQF010000010.1"/>
</dbReference>
<dbReference type="InterPro" id="IPR022315">
    <property type="entry name" value="F420_OxRdatse_CPS4043_pred"/>
</dbReference>
<keyword evidence="4" id="KW-1185">Reference proteome</keyword>
<dbReference type="EMBL" id="JACSQF010000010">
    <property type="protein sequence ID" value="MBD7981242.1"/>
    <property type="molecule type" value="Genomic_DNA"/>
</dbReference>
<evidence type="ECO:0000313" key="3">
    <source>
        <dbReference type="EMBL" id="MBD7981242.1"/>
    </source>
</evidence>
<gene>
    <name evidence="3" type="ORF">H9641_11030</name>
</gene>
<evidence type="ECO:0000313" key="4">
    <source>
        <dbReference type="Proteomes" id="UP000655570"/>
    </source>
</evidence>
<accession>A0ABR8TZQ2</accession>
<comment type="caution">
    <text evidence="3">The sequence shown here is derived from an EMBL/GenBank/DDBJ whole genome shotgun (WGS) entry which is preliminary data.</text>
</comment>
<dbReference type="InterPro" id="IPR036661">
    <property type="entry name" value="Luciferase-like_sf"/>
</dbReference>
<dbReference type="NCBIfam" id="TIGR03842">
    <property type="entry name" value="F420_CPS_4043"/>
    <property type="match status" value="1"/>
</dbReference>
<dbReference type="Gene3D" id="3.20.20.30">
    <property type="entry name" value="Luciferase-like domain"/>
    <property type="match status" value="1"/>
</dbReference>
<proteinExistence type="predicted"/>
<dbReference type="Pfam" id="PF00296">
    <property type="entry name" value="Bac_luciferase"/>
    <property type="match status" value="2"/>
</dbReference>
<dbReference type="SUPFAM" id="SSF51679">
    <property type="entry name" value="Bacterial luciferase-like"/>
    <property type="match status" value="1"/>
</dbReference>
<keyword evidence="1" id="KW-0560">Oxidoreductase</keyword>
<dbReference type="InterPro" id="IPR011251">
    <property type="entry name" value="Luciferase-like_dom"/>
</dbReference>
<name>A0ABR8TZQ2_9CELL</name>
<evidence type="ECO:0000259" key="2">
    <source>
        <dbReference type="Pfam" id="PF00296"/>
    </source>
</evidence>
<organism evidence="3 4">
    <name type="scientific">Oerskovia merdavium</name>
    <dbReference type="NCBI Taxonomy" id="2762227"/>
    <lineage>
        <taxon>Bacteria</taxon>
        <taxon>Bacillati</taxon>
        <taxon>Actinomycetota</taxon>
        <taxon>Actinomycetes</taxon>
        <taxon>Micrococcales</taxon>
        <taxon>Cellulomonadaceae</taxon>
        <taxon>Oerskovia</taxon>
    </lineage>
</organism>
<feature type="domain" description="Luciferase-like" evidence="2">
    <location>
        <begin position="292"/>
        <end position="340"/>
    </location>
</feature>
<dbReference type="InterPro" id="IPR050564">
    <property type="entry name" value="F420-G6PD/mer"/>
</dbReference>
<dbReference type="PANTHER" id="PTHR43244">
    <property type="match status" value="1"/>
</dbReference>
<protein>
    <submittedName>
        <fullName evidence="3">TIGR03842 family LLM class F420-dependent oxidoreductase</fullName>
    </submittedName>
</protein>
<evidence type="ECO:0000256" key="1">
    <source>
        <dbReference type="ARBA" id="ARBA00023002"/>
    </source>
</evidence>
<dbReference type="CDD" id="cd01097">
    <property type="entry name" value="Tetrahydromethanopterin_reductase"/>
    <property type="match status" value="1"/>
</dbReference>
<reference evidence="3 4" key="1">
    <citation type="submission" date="2020-08" db="EMBL/GenBank/DDBJ databases">
        <title>A Genomic Blueprint of the Chicken Gut Microbiome.</title>
        <authorList>
            <person name="Gilroy R."/>
            <person name="Ravi A."/>
            <person name="Getino M."/>
            <person name="Pursley I."/>
            <person name="Horton D.L."/>
            <person name="Alikhan N.-F."/>
            <person name="Baker D."/>
            <person name="Gharbi K."/>
            <person name="Hall N."/>
            <person name="Watson M."/>
            <person name="Adriaenssens E.M."/>
            <person name="Foster-Nyarko E."/>
            <person name="Jarju S."/>
            <person name="Secka A."/>
            <person name="Antonio M."/>
            <person name="Oren A."/>
            <person name="Chaudhuri R."/>
            <person name="La Ragione R.M."/>
            <person name="Hildebrand F."/>
            <person name="Pallen M.J."/>
        </authorList>
    </citation>
    <scope>NUCLEOTIDE SEQUENCE [LARGE SCALE GENOMIC DNA]</scope>
    <source>
        <strain evidence="3 4">Sa2CUA9</strain>
    </source>
</reference>
<dbReference type="PANTHER" id="PTHR43244:SF1">
    <property type="entry name" value="5,10-METHYLENETETRAHYDROMETHANOPTERIN REDUCTASE"/>
    <property type="match status" value="1"/>
</dbReference>
<dbReference type="Proteomes" id="UP000655570">
    <property type="component" value="Unassembled WGS sequence"/>
</dbReference>
<feature type="domain" description="Luciferase-like" evidence="2">
    <location>
        <begin position="19"/>
        <end position="220"/>
    </location>
</feature>
<sequence>MTATGTADRLDLGVVLQTNPPAWRVVDLARRAELHGFSHVWTFDSHLLWQEPFVIYSQILSATHRVTVGPMVTNPATRDVTVTASLFATLNDMFGNRTVCGIGRGDSAVRVTNGKPVTLAELRAAVTTVRGLAGGQSVEYHGSTLHLPWAPDSRTPVWVAAYGPRALALAGEVGDGFILQLADPDIVAWSIDAVRQAAERAGRDPAEVTICVAAPAYVTDETPSGTGGDGPANAGGRSLAHAYDQCRWFGGMVGNHVAEIVARYGAGEGTGTGGDGPSIPRALTDFVAGRVDYDYNEHGRAGNTHTAFVSDEIVDRFCLVGPPERHVERLLELKALGVDQFALYLQHDANDETLQAYGELVRPAVQEAGRVRE</sequence>